<sequence length="115" mass="13197">MYTAGATTDRRLLTSSYFGIDSPQLGQRSNKSFAFLYSFTGLLLSVDICPSPLKFVFEKSFLGSMNFIIDMLWYPITPYGAILCLKIILLWHTYTYNHNVKTASFLRFQFPSLKV</sequence>
<keyword evidence="1" id="KW-1133">Transmembrane helix</keyword>
<accession>A0A1A9WNE9</accession>
<evidence type="ECO:0000256" key="1">
    <source>
        <dbReference type="SAM" id="Phobius"/>
    </source>
</evidence>
<feature type="transmembrane region" description="Helical" evidence="1">
    <location>
        <begin position="73"/>
        <end position="91"/>
    </location>
</feature>
<protein>
    <submittedName>
        <fullName evidence="2">Uncharacterized protein</fullName>
    </submittedName>
</protein>
<reference evidence="2" key="2">
    <citation type="submission" date="2020-05" db="UniProtKB">
        <authorList>
            <consortium name="EnsemblMetazoa"/>
        </authorList>
    </citation>
    <scope>IDENTIFICATION</scope>
    <source>
        <strain evidence="2">IAEA</strain>
    </source>
</reference>
<organism evidence="2 3">
    <name type="scientific">Glossina brevipalpis</name>
    <dbReference type="NCBI Taxonomy" id="37001"/>
    <lineage>
        <taxon>Eukaryota</taxon>
        <taxon>Metazoa</taxon>
        <taxon>Ecdysozoa</taxon>
        <taxon>Arthropoda</taxon>
        <taxon>Hexapoda</taxon>
        <taxon>Insecta</taxon>
        <taxon>Pterygota</taxon>
        <taxon>Neoptera</taxon>
        <taxon>Endopterygota</taxon>
        <taxon>Diptera</taxon>
        <taxon>Brachycera</taxon>
        <taxon>Muscomorpha</taxon>
        <taxon>Hippoboscoidea</taxon>
        <taxon>Glossinidae</taxon>
        <taxon>Glossina</taxon>
    </lineage>
</organism>
<proteinExistence type="predicted"/>
<dbReference type="VEuPathDB" id="VectorBase:GBRI026047"/>
<keyword evidence="1" id="KW-0472">Membrane</keyword>
<reference evidence="3" key="1">
    <citation type="submission" date="2014-03" db="EMBL/GenBank/DDBJ databases">
        <authorList>
            <person name="Aksoy S."/>
            <person name="Warren W."/>
            <person name="Wilson R.K."/>
        </authorList>
    </citation>
    <scope>NUCLEOTIDE SEQUENCE [LARGE SCALE GENOMIC DNA]</scope>
    <source>
        <strain evidence="3">IAEA</strain>
    </source>
</reference>
<evidence type="ECO:0000313" key="3">
    <source>
        <dbReference type="Proteomes" id="UP000091820"/>
    </source>
</evidence>
<dbReference type="AlphaFoldDB" id="A0A1A9WNE9"/>
<dbReference type="Proteomes" id="UP000091820">
    <property type="component" value="Unassembled WGS sequence"/>
</dbReference>
<feature type="transmembrane region" description="Helical" evidence="1">
    <location>
        <begin position="34"/>
        <end position="53"/>
    </location>
</feature>
<keyword evidence="3" id="KW-1185">Reference proteome</keyword>
<evidence type="ECO:0000313" key="2">
    <source>
        <dbReference type="EnsemblMetazoa" id="GBRI026047-PA"/>
    </source>
</evidence>
<dbReference type="EnsemblMetazoa" id="GBRI026047-RA">
    <property type="protein sequence ID" value="GBRI026047-PA"/>
    <property type="gene ID" value="GBRI026047"/>
</dbReference>
<name>A0A1A9WNE9_9MUSC</name>
<keyword evidence="1" id="KW-0812">Transmembrane</keyword>